<evidence type="ECO:0000256" key="2">
    <source>
        <dbReference type="ARBA" id="ARBA00022553"/>
    </source>
</evidence>
<dbReference type="InterPro" id="IPR014043">
    <property type="entry name" value="Acyl_transferase_dom"/>
</dbReference>
<dbReference type="OrthoDB" id="329835at2759"/>
<dbReference type="InterPro" id="IPR042099">
    <property type="entry name" value="ANL_N_sf"/>
</dbReference>
<dbReference type="Pfam" id="PF13193">
    <property type="entry name" value="AMP-binding_C"/>
    <property type="match status" value="1"/>
</dbReference>
<dbReference type="Pfam" id="PF00501">
    <property type="entry name" value="AMP-binding"/>
    <property type="match status" value="1"/>
</dbReference>
<reference evidence="14 15" key="1">
    <citation type="submission" date="2016-12" db="EMBL/GenBank/DDBJ databases">
        <title>The genomes of Aspergillus section Nigri reveals drivers in fungal speciation.</title>
        <authorList>
            <consortium name="DOE Joint Genome Institute"/>
            <person name="Vesth T.C."/>
            <person name="Nybo J."/>
            <person name="Theobald S."/>
            <person name="Brandl J."/>
            <person name="Frisvad J.C."/>
            <person name="Nielsen K.F."/>
            <person name="Lyhne E.K."/>
            <person name="Kogle M.E."/>
            <person name="Kuo A."/>
            <person name="Riley R."/>
            <person name="Clum A."/>
            <person name="Nolan M."/>
            <person name="Lipzen A."/>
            <person name="Salamov A."/>
            <person name="Henrissat B."/>
            <person name="Wiebenga A."/>
            <person name="De Vries R.P."/>
            <person name="Grigoriev I.V."/>
            <person name="Mortensen U.H."/>
            <person name="Andersen M.R."/>
            <person name="Baker S.E."/>
        </authorList>
    </citation>
    <scope>NUCLEOTIDE SEQUENCE [LARGE SCALE GENOMIC DNA]</scope>
    <source>
        <strain evidence="14 15">IBT 23096</strain>
    </source>
</reference>
<dbReference type="GO" id="GO:0004312">
    <property type="term" value="F:fatty acid synthase activity"/>
    <property type="evidence" value="ECO:0007669"/>
    <property type="project" value="TreeGrafter"/>
</dbReference>
<dbReference type="InterPro" id="IPR050091">
    <property type="entry name" value="PKS_NRPS_Biosynth_Enz"/>
</dbReference>
<dbReference type="CDD" id="cd00833">
    <property type="entry name" value="PKS"/>
    <property type="match status" value="1"/>
</dbReference>
<dbReference type="InterPro" id="IPR013120">
    <property type="entry name" value="FAR_NAD-bd"/>
</dbReference>
<dbReference type="Pfam" id="PF00109">
    <property type="entry name" value="ketoacyl-synt"/>
    <property type="match status" value="1"/>
</dbReference>
<dbReference type="EMBL" id="MSFO01000008">
    <property type="protein sequence ID" value="PLB44840.1"/>
    <property type="molecule type" value="Genomic_DNA"/>
</dbReference>
<dbReference type="GO" id="GO:0032259">
    <property type="term" value="P:methylation"/>
    <property type="evidence" value="ECO:0007669"/>
    <property type="project" value="UniProtKB-KW"/>
</dbReference>
<dbReference type="GO" id="GO:0016874">
    <property type="term" value="F:ligase activity"/>
    <property type="evidence" value="ECO:0007669"/>
    <property type="project" value="UniProtKB-KW"/>
</dbReference>
<keyword evidence="3" id="KW-0436">Ligase</keyword>
<protein>
    <submittedName>
        <fullName evidence="14">Polyketide synthase A</fullName>
    </submittedName>
</protein>
<dbReference type="Gene3D" id="3.40.50.150">
    <property type="entry name" value="Vaccinia Virus protein VP39"/>
    <property type="match status" value="1"/>
</dbReference>
<dbReference type="PROSITE" id="PS50075">
    <property type="entry name" value="CARRIER"/>
    <property type="match status" value="1"/>
</dbReference>
<dbReference type="Gene3D" id="3.30.300.30">
    <property type="match status" value="1"/>
</dbReference>
<keyword evidence="2" id="KW-0597">Phosphoprotein</keyword>
<dbReference type="InterPro" id="IPR049552">
    <property type="entry name" value="PKS_DH_N"/>
</dbReference>
<dbReference type="PROSITE" id="PS52004">
    <property type="entry name" value="KS3_2"/>
    <property type="match status" value="1"/>
</dbReference>
<evidence type="ECO:0000259" key="12">
    <source>
        <dbReference type="PROSITE" id="PS52004"/>
    </source>
</evidence>
<dbReference type="InterPro" id="IPR032821">
    <property type="entry name" value="PKS_assoc"/>
</dbReference>
<evidence type="ECO:0000256" key="9">
    <source>
        <dbReference type="PROSITE-ProRule" id="PRU01363"/>
    </source>
</evidence>
<dbReference type="Pfam" id="PF00668">
    <property type="entry name" value="Condensation"/>
    <property type="match status" value="1"/>
</dbReference>
<dbReference type="Gene3D" id="3.40.47.10">
    <property type="match status" value="1"/>
</dbReference>
<dbReference type="Gene3D" id="3.40.50.12780">
    <property type="entry name" value="N-terminal domain of ligase-like"/>
    <property type="match status" value="1"/>
</dbReference>
<dbReference type="PANTHER" id="PTHR43775">
    <property type="entry name" value="FATTY ACID SYNTHASE"/>
    <property type="match status" value="1"/>
</dbReference>
<dbReference type="Pfam" id="PF21089">
    <property type="entry name" value="PKS_DH_N"/>
    <property type="match status" value="1"/>
</dbReference>
<evidence type="ECO:0000256" key="4">
    <source>
        <dbReference type="ARBA" id="ARBA00022603"/>
    </source>
</evidence>
<evidence type="ECO:0000256" key="10">
    <source>
        <dbReference type="SAM" id="MobiDB-lite"/>
    </source>
</evidence>
<dbReference type="InterPro" id="IPR057326">
    <property type="entry name" value="KR_dom"/>
</dbReference>
<dbReference type="SMART" id="SM00823">
    <property type="entry name" value="PKS_PP"/>
    <property type="match status" value="2"/>
</dbReference>
<dbReference type="SUPFAM" id="SSF52777">
    <property type="entry name" value="CoA-dependent acyltransferases"/>
    <property type="match status" value="2"/>
</dbReference>
<dbReference type="Gene3D" id="3.40.50.720">
    <property type="entry name" value="NAD(P)-binding Rossmann-like Domain"/>
    <property type="match status" value="2"/>
</dbReference>
<evidence type="ECO:0000256" key="6">
    <source>
        <dbReference type="ARBA" id="ARBA00022737"/>
    </source>
</evidence>
<dbReference type="Pfam" id="PF02801">
    <property type="entry name" value="Ketoacyl-synt_C"/>
    <property type="match status" value="1"/>
</dbReference>
<dbReference type="GO" id="GO:0008168">
    <property type="term" value="F:methyltransferase activity"/>
    <property type="evidence" value="ECO:0007669"/>
    <property type="project" value="UniProtKB-KW"/>
</dbReference>
<dbReference type="InterPro" id="IPR020841">
    <property type="entry name" value="PKS_Beta-ketoAc_synthase_dom"/>
</dbReference>
<proteinExistence type="inferred from homology"/>
<evidence type="ECO:0000313" key="14">
    <source>
        <dbReference type="EMBL" id="PLB44840.1"/>
    </source>
</evidence>
<dbReference type="CDD" id="cd05930">
    <property type="entry name" value="A_NRPS"/>
    <property type="match status" value="1"/>
</dbReference>
<dbReference type="InterPro" id="IPR029063">
    <property type="entry name" value="SAM-dependent_MTases_sf"/>
</dbReference>
<evidence type="ECO:0000259" key="13">
    <source>
        <dbReference type="PROSITE" id="PS52019"/>
    </source>
</evidence>
<sequence length="3884" mass="426946">MMNLPIAVVGTACRFPGSVTSPSQLFELLSNPEDVLSDLDPERFNLSSFHDRNLENNGPTNVPRKSYMLDDSGLHFDASFFKVSAAEAEAMDPQQRLLLETTYEALEAAGYTLKQIRGSSTSVFAGAMTSDYHDIQTRDLDTISRWHATGTSPSILSNRLSYFFDLKGPSMTINTACSSSLVALHQAVQSLRNGECTTAIVAGVNLLLDPDTYLSHSNLHMLSPTSRCRMWDRDADGYARGEGCAAVVIKTLDQALEDGDDVGCIIRGTAVNSDGRSAGITMPNLEAQTMLIRQAYERSGLDPVRDRCQYFECHGTGTQAGDPVEAQAIQQAFYPKDATFDPNDKLHVGSIKTLIGHLEGCAGLAGLLKAILCVKNRTITPNLLFNNLNPSIAPFYEHLSVPTRTVPWPFVAPGHPPRASVNSFGFGGTNAHAIIESYIPRQSPSDTGGSQELNSDTNAIPTPFLFSAHTQHSLCSTIERFTEYVKENEGMKLDDVAWTLAKRSILPFRVSITASGREELLQCLEQAIEEYKGSKGSEPKTVARKHSSEPKEIMGVFTGQGAQWPQMGQELLPSLCDGPSWSLQEELRAEKQSSRLSNPEISQPVTTAIEIAVYDLMCACGISLDAVVGHSSGEIVAAYALDIISAEDAMKIAYYRGLNTKPAQSGGMLAVGLSFRDAIQLCFQASLSGRIVAAASNGPASTTLSGDYDAILEAKALLDQKKTFARMLQVDAAYHSHHMVACAAAYRKSLKACDIHVRTPRSDCTWVSSVTGNSATLDIQQFSCDYWVDNMVNPVLFSQAVEKTIGQARSLGVCVEIGPHPALRGPVLDTLLSKSISNIPYTSFLHRGHNDLKAAARAAGCLWEGVPERLDIGKVLQAFGKQSPKLIKGLPTYSWDHRNKYWRESRVARNYRVGSPELHPLLGRRCINDIGNEMSRRNIIHPEQLPWVQGHKYNSECIISAAFYFSSLVAAACSAAETQCLPLLQVNDFVALNPLIIDSDCQGIEYVTTIHFQDQMSDSKLDAEAACYACNIDGSMMRKLCTARLTLRLDDSLPDSDRLPPREKRYHTLTPVDVAAMYESFEKAGTGYSGPFRNITSIQRGLGHATASASWGPETGISGCSFHPAMLESSFQTMLCAFASPLSKRMWTSFNPMEIRQALVTPGLVSTSSSCEIDAFVTASGDSEVVGDVSFHSESGSTMVQIEGLVMKSDRDPDKSTDRNIFSHLVWEIDPFGYPVIPSNRGSENKSAGLDEANMVALYYFQKALYEIDPFEVPGFMPHHQHLYREIRRIVTTEDSGSPSTIYQSGGSEDSIQEKVTGSGNRIHLESIHSLGKALPAILRGEVNPFDLQNGVGSLGHLYQSWGILSEMKVNICNTLKRIVHKHPHMEILELGSDPGIATQQILEELNGNYASYCLSGSDPTLLGEQMKLLSIQHQNLKARLIDLTTASIPEPGSDMYDMVLAANPLQATGNPTSLFERCRKMLKPGGYLIFARVTGRIPSSLLCTFGLFPEWWQGYDQSMQAWPEMASVQCDRQLRSAGFAGIDHIFPSSPLPDEGDLSVIVTQAVDDTVAMLREPMSSIGLAPPTDIIVLIGGKTLPVSRLLHSIRRVLAASGATTEIVEDLDELELKSLPGEYSIISLTELDQPFFSNSMFHEKVIAFKELVQKSKHVLWLTAGDMAVSLAVGRAMRSKASDNAHLQLLELSTVTKVPPAFIVEVFLRLTWSSLPTLMDGKTLWTNEPELYWDGSTLRIPRVVQDHERNKRYSSECRKISPVASSSHVPVTTLAMNDVPVSIDVQVMYSILLSEDVYLWLGTATTGSENMIGFSENISSVIQVNPDSVHTISLDGDDLSPENLRAIASFSLALLLVKSSSGPMIIYQPDELLATAIHQVRQTDRKVYFVTSNRTYPPKGWIAIHPHASQRMIQRVLPRKLSNFVDLSCCDDNVGTRLRTLYHKILVHPESLYRLALLTTPKELIAEAYTQTCISLSTLPRVDLELVPSAETSSSNRSLNHSRVVDWTSLAPVMRQSECQDPFPMFSSTGTYWMIDMVSPLGLSVVTWMARNGARTFVLADRRPRVNKAWLEEMNRLGATVKVMKMDASNKESVLSAFGQIKEASPPIVGVCYAPLALSHEGCEYTLEDERVVVPNAKIDAAMYLDGLFSNPTLDLFVLFTSLVSVIGTPKQVSHHASAPFMSGVIQRRRKRGLVGSMLSLGIVVDAGYFARQDKEAIQHMVHQGYSPLSETDLHHGFREAIAAGRPERQENPEVFLGLQKVDLQSDQDCQLSWSSSPLLSHFTTKVDQVRPEQSAEEHSSSVLHPEKQSQESEPEQNTSDVLLERLADKIASMLRLPAGTLDIHTPLLDLGCDSLFAVDIQTWFAKELDIHISAMDALLATVAGLCQKAIPQPDTHASVPQKEDQYVEESDSTDVTTLTSNSQQDNSSKDLLDKSSSSQSSCDSPSSESWCELQPSITETRFTRVEKMSPDQSQIWFAGHWMADPNQYNVVISYNVHGNFQFEKFQRVLEQAVFRHESLRTAFFTDPNTGDLLQGVLTTQPPFFNHVTSSEQGSVSEEFDKLASYQWRLEQGEVIRVTVVSVGQDQHTVIFGYHHIVMDGASWSAFLNDVKCFYKGSPLCEVGQYVDYSLQLNCAIDDGAFAKELEYWKHELSPPPEAMPVLPFAKSNTREATDNFKMHTASRHINIAVADMIKHTSRSLRGTPFHFHLATLQVLLVRLLKIENLCIGMSDANRKDQQFVNTVGYFLNMLPLRFHVKQTDSFTNVFQNTSSKVLTAISNSSIPSNLVIDELKIPRASNVTPLFQVALNYRVGEITRMSVEDFELNYDRSVMGNAPYDMSFHVTPCADGTCIVELNCRDYLYSPQATELTMDTYVRLLETLSSDPSHSVQSSLPSVKPVNEDGLSVHRGPRQCHDWPSTLSERFQNMADQYGDRVAVTDDTGEFTYSQLHAQSTHIAKALLQRGVASGDKVAVLCHPSVSSVASMLAILRIGAVYVPLDLSLPPARHKAMMEAAAVTAIICMSSRAEIASELKTSVVINVSEVLFTEASPMESISDDINGNSLSILLYTSGSTGQPKGVCLPQVGFINYLAAKQKELGLDSSTVVLQQSSLGFDMGLAQTFNAIMNGGKLVIVPQEVRGDSVEIAKIMRDHGVSFTLATPSEYLVMIQHGREYLSQYTGWKQACLGGEPFTDQLKREFARLGKNCPIVQDSYGVTEISACTTFQTMSASELEETRSVGRTISNTSLYIVGPDFNLVPTGETGEICVGGAGIALGYIDEKQTKLKFVEDPFALPEDIARGWTRMYHTGDKGQLHKDGSLILLGRMNGNTEIKLRGLRIDLEDVASTMLNCHPDLLSSAIVCVKDQGDSETLVAFVALNPGQMASHAELQHLASSLPLPQYMHPAAVICLEELPRNPNGKVDRKRIEAMPWTAPTATTQPSKRLTLGEGELKLLWQNLLSGQQIQPESDFFLLGGNSLLLVKLQGAIRNSVGVSLTLRELYSASTLALMAVKVQARKAEVPSTSVNWLAETAIPPNVLNYVSSIPRREMTRRSQGSGCEILLAGSTSFLGRVLAQTLLQVPEVQRLHCIAVDKEQGHVLPTSDKISVYHGTLLDPMLGLSSTKWASLQRCIDVVIHGGSNGHCLNTYNSLKGPNLGSTHRLAEFALQAQIPLHYISSGRVILQSGQTSLGPVSLSLHPPPLDGSDGLTATKWVSEVFLERLAEESGASISIHRPCTPIGDQAPAQDALNSLLRYSATLGATPRLTRMEGYLDFQKVETLAKDIATLVISRFTEASPRPSLTPSGVSFFHHSSNVRVPVKSFKEYMEKVHNRPFQELSLRDWSSLALEGGIEPLIPSFLEAVDDNQDTLRYPYLGR</sequence>
<dbReference type="Pfam" id="PF08242">
    <property type="entry name" value="Methyltransf_12"/>
    <property type="match status" value="1"/>
</dbReference>
<dbReference type="InterPro" id="IPR023213">
    <property type="entry name" value="CAT-like_dom_sf"/>
</dbReference>
<dbReference type="InterPro" id="IPR001227">
    <property type="entry name" value="Ac_transferase_dom_sf"/>
</dbReference>
<dbReference type="GO" id="GO:0031177">
    <property type="term" value="F:phosphopantetheine binding"/>
    <property type="evidence" value="ECO:0007669"/>
    <property type="project" value="InterPro"/>
</dbReference>
<keyword evidence="6" id="KW-0677">Repeat</keyword>
<dbReference type="PROSITE" id="PS00606">
    <property type="entry name" value="KS3_1"/>
    <property type="match status" value="1"/>
</dbReference>
<dbReference type="GO" id="GO:0006633">
    <property type="term" value="P:fatty acid biosynthetic process"/>
    <property type="evidence" value="ECO:0007669"/>
    <property type="project" value="InterPro"/>
</dbReference>
<name>A0A2I2FW25_9EURO</name>
<evidence type="ECO:0000256" key="8">
    <source>
        <dbReference type="ARBA" id="ARBA00029443"/>
    </source>
</evidence>
<dbReference type="SUPFAM" id="SSF47336">
    <property type="entry name" value="ACP-like"/>
    <property type="match status" value="2"/>
</dbReference>
<dbReference type="SMART" id="SM00822">
    <property type="entry name" value="PKS_KR"/>
    <property type="match status" value="1"/>
</dbReference>
<dbReference type="Gene3D" id="3.10.129.110">
    <property type="entry name" value="Polyketide synthase dehydratase"/>
    <property type="match status" value="1"/>
</dbReference>
<feature type="compositionally biased region" description="Polar residues" evidence="10">
    <location>
        <begin position="2425"/>
        <end position="2436"/>
    </location>
</feature>
<dbReference type="InterPro" id="IPR016039">
    <property type="entry name" value="Thiolase-like"/>
</dbReference>
<dbReference type="SUPFAM" id="SSF51735">
    <property type="entry name" value="NAD(P)-binding Rossmann-fold domains"/>
    <property type="match status" value="2"/>
</dbReference>
<dbReference type="SUPFAM" id="SSF53901">
    <property type="entry name" value="Thiolase-like"/>
    <property type="match status" value="1"/>
</dbReference>
<dbReference type="PROSITE" id="PS52019">
    <property type="entry name" value="PKS_MFAS_DH"/>
    <property type="match status" value="1"/>
</dbReference>
<dbReference type="SMART" id="SM00827">
    <property type="entry name" value="PKS_AT"/>
    <property type="match status" value="1"/>
</dbReference>
<dbReference type="InterPro" id="IPR045851">
    <property type="entry name" value="AMP-bd_C_sf"/>
</dbReference>
<keyword evidence="1" id="KW-0596">Phosphopantetheine</keyword>
<dbReference type="InterPro" id="IPR013217">
    <property type="entry name" value="Methyltransf_12"/>
</dbReference>
<evidence type="ECO:0000256" key="5">
    <source>
        <dbReference type="ARBA" id="ARBA00022679"/>
    </source>
</evidence>
<dbReference type="Pfam" id="PF14765">
    <property type="entry name" value="PS-DH"/>
    <property type="match status" value="1"/>
</dbReference>
<comment type="similarity">
    <text evidence="8">In the C-terminal section; belongs to the NRP synthetase family.</text>
</comment>
<dbReference type="CDD" id="cd02440">
    <property type="entry name" value="AdoMet_MTases"/>
    <property type="match status" value="1"/>
</dbReference>
<accession>A0A2I2FW25</accession>
<dbReference type="InterPro" id="IPR049551">
    <property type="entry name" value="PKS_DH_C"/>
</dbReference>
<dbReference type="Pfam" id="PF08659">
    <property type="entry name" value="KR"/>
    <property type="match status" value="1"/>
</dbReference>
<dbReference type="InterPro" id="IPR014030">
    <property type="entry name" value="Ketoacyl_synth_N"/>
</dbReference>
<evidence type="ECO:0000259" key="11">
    <source>
        <dbReference type="PROSITE" id="PS50075"/>
    </source>
</evidence>
<feature type="domain" description="Ketosynthase family 3 (KS3)" evidence="12">
    <location>
        <begin position="3"/>
        <end position="437"/>
    </location>
</feature>
<feature type="compositionally biased region" description="Basic and acidic residues" evidence="10">
    <location>
        <begin position="2299"/>
        <end position="2322"/>
    </location>
</feature>
<organism evidence="14 15">
    <name type="scientific">Aspergillus steynii IBT 23096</name>
    <dbReference type="NCBI Taxonomy" id="1392250"/>
    <lineage>
        <taxon>Eukaryota</taxon>
        <taxon>Fungi</taxon>
        <taxon>Dikarya</taxon>
        <taxon>Ascomycota</taxon>
        <taxon>Pezizomycotina</taxon>
        <taxon>Eurotiomycetes</taxon>
        <taxon>Eurotiomycetidae</taxon>
        <taxon>Eurotiales</taxon>
        <taxon>Aspergillaceae</taxon>
        <taxon>Aspergillus</taxon>
        <taxon>Aspergillus subgen. Circumdati</taxon>
    </lineage>
</organism>
<dbReference type="InterPro" id="IPR000873">
    <property type="entry name" value="AMP-dep_synth/lig_dom"/>
</dbReference>
<feature type="region of interest" description="Disordered" evidence="10">
    <location>
        <begin position="1295"/>
        <end position="1314"/>
    </location>
</feature>
<dbReference type="SUPFAM" id="SSF55048">
    <property type="entry name" value="Probable ACP-binding domain of malonyl-CoA ACP transacylase"/>
    <property type="match status" value="1"/>
</dbReference>
<dbReference type="InterPro" id="IPR049900">
    <property type="entry name" value="PKS_mFAS_DH"/>
</dbReference>
<dbReference type="InterPro" id="IPR001242">
    <property type="entry name" value="Condensation_dom"/>
</dbReference>
<dbReference type="InterPro" id="IPR013968">
    <property type="entry name" value="PKS_KR"/>
</dbReference>
<evidence type="ECO:0000256" key="1">
    <source>
        <dbReference type="ARBA" id="ARBA00022450"/>
    </source>
</evidence>
<feature type="region of interest" description="Disordered" evidence="10">
    <location>
        <begin position="2296"/>
        <end position="2330"/>
    </location>
</feature>
<dbReference type="InterPro" id="IPR018201">
    <property type="entry name" value="Ketoacyl_synth_AS"/>
</dbReference>
<comment type="caution">
    <text evidence="9">Lacks conserved residue(s) required for the propagation of feature annotation.</text>
</comment>
<dbReference type="Pfam" id="PF16197">
    <property type="entry name" value="KAsynt_C_assoc"/>
    <property type="match status" value="1"/>
</dbReference>
<dbReference type="InterPro" id="IPR042104">
    <property type="entry name" value="PKS_dehydratase_sf"/>
</dbReference>
<feature type="domain" description="PKS/mFAS DH" evidence="13">
    <location>
        <begin position="919"/>
        <end position="1216"/>
    </location>
</feature>
<dbReference type="InterPro" id="IPR036291">
    <property type="entry name" value="NAD(P)-bd_dom_sf"/>
</dbReference>
<evidence type="ECO:0000256" key="7">
    <source>
        <dbReference type="ARBA" id="ARBA00023268"/>
    </source>
</evidence>
<feature type="compositionally biased region" description="Low complexity" evidence="10">
    <location>
        <begin position="2446"/>
        <end position="2461"/>
    </location>
</feature>
<dbReference type="InterPro" id="IPR020806">
    <property type="entry name" value="PKS_PP-bd"/>
</dbReference>
<dbReference type="Pfam" id="PF07993">
    <property type="entry name" value="NAD_binding_4"/>
    <property type="match status" value="1"/>
</dbReference>
<dbReference type="SMART" id="SM00825">
    <property type="entry name" value="PKS_KS"/>
    <property type="match status" value="1"/>
</dbReference>
<dbReference type="InterPro" id="IPR025110">
    <property type="entry name" value="AMP-bd_C"/>
</dbReference>
<dbReference type="InterPro" id="IPR036736">
    <property type="entry name" value="ACP-like_sf"/>
</dbReference>
<gene>
    <name evidence="14" type="ORF">P170DRAFT_512973</name>
</gene>
<dbReference type="InterPro" id="IPR016035">
    <property type="entry name" value="Acyl_Trfase/lysoPLipase"/>
</dbReference>
<dbReference type="PROSITE" id="PS00455">
    <property type="entry name" value="AMP_BINDING"/>
    <property type="match status" value="1"/>
</dbReference>
<dbReference type="GO" id="GO:0009403">
    <property type="term" value="P:toxin biosynthetic process"/>
    <property type="evidence" value="ECO:0007669"/>
    <property type="project" value="UniProtKB-ARBA"/>
</dbReference>
<keyword evidence="7" id="KW-0511">Multifunctional enzyme</keyword>
<dbReference type="Gene3D" id="1.10.1200.10">
    <property type="entry name" value="ACP-like"/>
    <property type="match status" value="2"/>
</dbReference>
<feature type="region of interest" description="Disordered" evidence="10">
    <location>
        <begin position="2897"/>
        <end position="2922"/>
    </location>
</feature>
<comment type="caution">
    <text evidence="14">The sequence shown here is derived from an EMBL/GenBank/DDBJ whole genome shotgun (WGS) entry which is preliminary data.</text>
</comment>
<dbReference type="Gene3D" id="3.30.559.10">
    <property type="entry name" value="Chloramphenicol acetyltransferase-like domain"/>
    <property type="match status" value="1"/>
</dbReference>
<dbReference type="SUPFAM" id="SSF52151">
    <property type="entry name" value="FabD/lysophospholipase-like"/>
    <property type="match status" value="1"/>
</dbReference>
<dbReference type="RefSeq" id="XP_024700142.1">
    <property type="nucleotide sequence ID" value="XM_024855046.1"/>
</dbReference>
<keyword evidence="4" id="KW-0489">Methyltransferase</keyword>
<keyword evidence="5" id="KW-0808">Transferase</keyword>
<evidence type="ECO:0000313" key="15">
    <source>
        <dbReference type="Proteomes" id="UP000234275"/>
    </source>
</evidence>
<dbReference type="STRING" id="1392250.A0A2I2FW25"/>
<dbReference type="SUPFAM" id="SSF53335">
    <property type="entry name" value="S-adenosyl-L-methionine-dependent methyltransferases"/>
    <property type="match status" value="1"/>
</dbReference>
<dbReference type="Proteomes" id="UP000234275">
    <property type="component" value="Unassembled WGS sequence"/>
</dbReference>
<dbReference type="InterPro" id="IPR009081">
    <property type="entry name" value="PP-bd_ACP"/>
</dbReference>
<dbReference type="CDD" id="cd19532">
    <property type="entry name" value="C_PKS-NRPS"/>
    <property type="match status" value="1"/>
</dbReference>
<evidence type="ECO:0000256" key="3">
    <source>
        <dbReference type="ARBA" id="ARBA00022598"/>
    </source>
</evidence>
<dbReference type="GO" id="GO:0004315">
    <property type="term" value="F:3-oxoacyl-[acyl-carrier-protein] synthase activity"/>
    <property type="evidence" value="ECO:0007669"/>
    <property type="project" value="InterPro"/>
</dbReference>
<feature type="region of interest" description="C-terminal hotdog fold" evidence="9">
    <location>
        <begin position="1069"/>
        <end position="1216"/>
    </location>
</feature>
<feature type="region of interest" description="Disordered" evidence="10">
    <location>
        <begin position="2404"/>
        <end position="2463"/>
    </location>
</feature>
<dbReference type="InterPro" id="IPR014031">
    <property type="entry name" value="Ketoacyl_synth_C"/>
</dbReference>
<dbReference type="InterPro" id="IPR020845">
    <property type="entry name" value="AMP-binding_CS"/>
</dbReference>
<keyword evidence="15" id="KW-1185">Reference proteome</keyword>
<dbReference type="SUPFAM" id="SSF56801">
    <property type="entry name" value="Acetyl-CoA synthetase-like"/>
    <property type="match status" value="1"/>
</dbReference>
<feature type="region of interest" description="N-terminal hotdog fold" evidence="9">
    <location>
        <begin position="919"/>
        <end position="1052"/>
    </location>
</feature>
<dbReference type="InterPro" id="IPR016036">
    <property type="entry name" value="Malonyl_transacylase_ACP-bd"/>
</dbReference>
<feature type="domain" description="Carrier" evidence="11">
    <location>
        <begin position="3451"/>
        <end position="3526"/>
    </location>
</feature>
<dbReference type="Gene3D" id="3.40.366.10">
    <property type="entry name" value="Malonyl-Coenzyme A Acyl Carrier Protein, domain 2"/>
    <property type="match status" value="1"/>
</dbReference>
<dbReference type="VEuPathDB" id="FungiDB:P170DRAFT_512973"/>
<dbReference type="Pfam" id="PF00550">
    <property type="entry name" value="PP-binding"/>
    <property type="match status" value="2"/>
</dbReference>
<dbReference type="Pfam" id="PF00698">
    <property type="entry name" value="Acyl_transf_1"/>
    <property type="match status" value="1"/>
</dbReference>
<dbReference type="FunFam" id="3.40.47.10:FF:000019">
    <property type="entry name" value="Polyketide synthase type I"/>
    <property type="match status" value="1"/>
</dbReference>
<dbReference type="Gene3D" id="3.30.559.30">
    <property type="entry name" value="Nonribosomal peptide synthetase, condensation domain"/>
    <property type="match status" value="1"/>
</dbReference>
<dbReference type="PANTHER" id="PTHR43775:SF20">
    <property type="entry name" value="HYBRID PKS-NRPS SYNTHETASE APDA"/>
    <property type="match status" value="1"/>
</dbReference>
<dbReference type="GeneID" id="36562752"/>